<accession>A0A9X2MEX3</accession>
<keyword evidence="1" id="KW-0812">Transmembrane</keyword>
<dbReference type="AlphaFoldDB" id="A0A9X2MEX3"/>
<dbReference type="RefSeq" id="WP_074429269.1">
    <property type="nucleotide sequence ID" value="NZ_JANKBY010000356.1"/>
</dbReference>
<evidence type="ECO:0000256" key="1">
    <source>
        <dbReference type="SAM" id="Phobius"/>
    </source>
</evidence>
<dbReference type="PANTHER" id="PTHR20992">
    <property type="entry name" value="AT15442P-RELATED"/>
    <property type="match status" value="1"/>
</dbReference>
<evidence type="ECO:0000313" key="3">
    <source>
        <dbReference type="Proteomes" id="UP001140817"/>
    </source>
</evidence>
<evidence type="ECO:0008006" key="4">
    <source>
        <dbReference type="Google" id="ProtNLM"/>
    </source>
</evidence>
<dbReference type="Proteomes" id="UP001140817">
    <property type="component" value="Unassembled WGS sequence"/>
</dbReference>
<dbReference type="PANTHER" id="PTHR20992:SF9">
    <property type="entry name" value="AT15442P-RELATED"/>
    <property type="match status" value="1"/>
</dbReference>
<reference evidence="2" key="1">
    <citation type="submission" date="2022-07" db="EMBL/GenBank/DDBJ databases">
        <title>Enhanced cultured diversity of the mouse gut microbiota enables custom-made synthetic communities.</title>
        <authorList>
            <person name="Afrizal A."/>
        </authorList>
    </citation>
    <scope>NUCLEOTIDE SEQUENCE</scope>
    <source>
        <strain evidence="2">DSM 29186</strain>
    </source>
</reference>
<keyword evidence="3" id="KW-1185">Reference proteome</keyword>
<keyword evidence="1" id="KW-0472">Membrane</keyword>
<dbReference type="EMBL" id="JANKBY010000356">
    <property type="protein sequence ID" value="MCR1824622.1"/>
    <property type="molecule type" value="Genomic_DNA"/>
</dbReference>
<feature type="transmembrane region" description="Helical" evidence="1">
    <location>
        <begin position="34"/>
        <end position="51"/>
    </location>
</feature>
<sequence length="88" mass="9660">MKFNIYKLRKQFAKNKASFEDIHENILEGMDVHGSNLIILMCAIIIASVGLNMNSVAVIIGAMLISPLMGYIIGIGYGVGTYNIKLLK</sequence>
<comment type="caution">
    <text evidence="2">The sequence shown here is derived from an EMBL/GenBank/DDBJ whole genome shotgun (WGS) entry which is preliminary data.</text>
</comment>
<keyword evidence="1" id="KW-1133">Transmembrane helix</keyword>
<protein>
    <recommendedName>
        <fullName evidence="4">DUF389 domain-containing protein</fullName>
    </recommendedName>
</protein>
<evidence type="ECO:0000313" key="2">
    <source>
        <dbReference type="EMBL" id="MCR1824622.1"/>
    </source>
</evidence>
<gene>
    <name evidence="2" type="ORF">NSA58_17730</name>
</gene>
<proteinExistence type="predicted"/>
<feature type="transmembrane region" description="Helical" evidence="1">
    <location>
        <begin position="57"/>
        <end position="79"/>
    </location>
</feature>
<organism evidence="2 3">
    <name type="scientific">Terrisporobacter muris</name>
    <dbReference type="NCBI Taxonomy" id="2963284"/>
    <lineage>
        <taxon>Bacteria</taxon>
        <taxon>Bacillati</taxon>
        <taxon>Bacillota</taxon>
        <taxon>Clostridia</taxon>
        <taxon>Peptostreptococcales</taxon>
        <taxon>Peptostreptococcaceae</taxon>
        <taxon>Terrisporobacter</taxon>
    </lineage>
</organism>
<name>A0A9X2MEX3_9FIRM</name>
<dbReference type="InterPro" id="IPR005240">
    <property type="entry name" value="DUF389"/>
</dbReference>